<proteinExistence type="predicted"/>
<protein>
    <submittedName>
        <fullName evidence="1">VOC family protein</fullName>
    </submittedName>
</protein>
<dbReference type="AlphaFoldDB" id="A0A5S4WS26"/>
<evidence type="ECO:0000313" key="1">
    <source>
        <dbReference type="EMBL" id="TYL83309.1"/>
    </source>
</evidence>
<dbReference type="EMBL" id="VSSR01000029">
    <property type="protein sequence ID" value="TYL83309.1"/>
    <property type="molecule type" value="Genomic_DNA"/>
</dbReference>
<keyword evidence="2" id="KW-1185">Reference proteome</keyword>
<dbReference type="InterPro" id="IPR029068">
    <property type="entry name" value="Glyas_Bleomycin-R_OHBP_Dase"/>
</dbReference>
<dbReference type="CDD" id="cd06587">
    <property type="entry name" value="VOC"/>
    <property type="match status" value="1"/>
</dbReference>
<dbReference type="RefSeq" id="WP_148752464.1">
    <property type="nucleotide sequence ID" value="NZ_VSSR01000029.1"/>
</dbReference>
<evidence type="ECO:0000313" key="2">
    <source>
        <dbReference type="Proteomes" id="UP000324853"/>
    </source>
</evidence>
<name>A0A5S4WS26_9BRAD</name>
<dbReference type="OrthoDB" id="9793039at2"/>
<dbReference type="SUPFAM" id="SSF54593">
    <property type="entry name" value="Glyoxalase/Bleomycin resistance protein/Dihydroxybiphenyl dioxygenase"/>
    <property type="match status" value="1"/>
</dbReference>
<sequence>MKILNILTRRCLPLEELDAAVAFYETLIGQKARLRFDYPEYDLRLAQVASILLIAGTEHSLNRFAATHMTFMVEGIEAFAAYLPTVGATILEAPKPVPTGRNMLVRHPDQTLVEYVEHDDKHPADVLSSASR</sequence>
<accession>A0A5S4WS26</accession>
<organism evidence="1 2">
    <name type="scientific">Bradyrhizobium cytisi</name>
    <dbReference type="NCBI Taxonomy" id="515489"/>
    <lineage>
        <taxon>Bacteria</taxon>
        <taxon>Pseudomonadati</taxon>
        <taxon>Pseudomonadota</taxon>
        <taxon>Alphaproteobacteria</taxon>
        <taxon>Hyphomicrobiales</taxon>
        <taxon>Nitrobacteraceae</taxon>
        <taxon>Bradyrhizobium</taxon>
    </lineage>
</organism>
<gene>
    <name evidence="1" type="ORF">FXB38_18760</name>
</gene>
<dbReference type="Gene3D" id="3.10.180.10">
    <property type="entry name" value="2,3-Dihydroxybiphenyl 1,2-Dioxygenase, domain 1"/>
    <property type="match status" value="1"/>
</dbReference>
<dbReference type="Proteomes" id="UP000324853">
    <property type="component" value="Unassembled WGS sequence"/>
</dbReference>
<comment type="caution">
    <text evidence="1">The sequence shown here is derived from an EMBL/GenBank/DDBJ whole genome shotgun (WGS) entry which is preliminary data.</text>
</comment>
<reference evidence="1 2" key="1">
    <citation type="submission" date="2019-08" db="EMBL/GenBank/DDBJ databases">
        <title>Bradyrhizobium hipponensis sp. nov., a rhizobium isolated from a Lupinus angustifolius root nodule in Tunisia.</title>
        <authorList>
            <person name="Off K."/>
            <person name="Rejili M."/>
            <person name="Mars M."/>
            <person name="Brachmann A."/>
            <person name="Marin M."/>
        </authorList>
    </citation>
    <scope>NUCLEOTIDE SEQUENCE [LARGE SCALE GENOMIC DNA]</scope>
    <source>
        <strain evidence="1 2">CTAW11</strain>
    </source>
</reference>